<evidence type="ECO:0000313" key="2">
    <source>
        <dbReference type="EMBL" id="TFK79634.1"/>
    </source>
</evidence>
<protein>
    <submittedName>
        <fullName evidence="2">Uncharacterized protein</fullName>
    </submittedName>
</protein>
<feature type="region of interest" description="Disordered" evidence="1">
    <location>
        <begin position="368"/>
        <end position="471"/>
    </location>
</feature>
<feature type="compositionally biased region" description="Polar residues" evidence="1">
    <location>
        <begin position="434"/>
        <end position="446"/>
    </location>
</feature>
<evidence type="ECO:0000256" key="1">
    <source>
        <dbReference type="SAM" id="MobiDB-lite"/>
    </source>
</evidence>
<feature type="compositionally biased region" description="Low complexity" evidence="1">
    <location>
        <begin position="151"/>
        <end position="171"/>
    </location>
</feature>
<accession>A0A5C3NQI1</accession>
<dbReference type="Proteomes" id="UP000308197">
    <property type="component" value="Unassembled WGS sequence"/>
</dbReference>
<dbReference type="EMBL" id="ML211975">
    <property type="protein sequence ID" value="TFK79634.1"/>
    <property type="molecule type" value="Genomic_DNA"/>
</dbReference>
<gene>
    <name evidence="2" type="ORF">K466DRAFT_570120</name>
</gene>
<dbReference type="AlphaFoldDB" id="A0A5C3NQI1"/>
<keyword evidence="3" id="KW-1185">Reference proteome</keyword>
<feature type="region of interest" description="Disordered" evidence="1">
    <location>
        <begin position="140"/>
        <end position="171"/>
    </location>
</feature>
<evidence type="ECO:0000313" key="3">
    <source>
        <dbReference type="Proteomes" id="UP000308197"/>
    </source>
</evidence>
<organism evidence="2 3">
    <name type="scientific">Polyporus arcularius HHB13444</name>
    <dbReference type="NCBI Taxonomy" id="1314778"/>
    <lineage>
        <taxon>Eukaryota</taxon>
        <taxon>Fungi</taxon>
        <taxon>Dikarya</taxon>
        <taxon>Basidiomycota</taxon>
        <taxon>Agaricomycotina</taxon>
        <taxon>Agaricomycetes</taxon>
        <taxon>Polyporales</taxon>
        <taxon>Polyporaceae</taxon>
        <taxon>Polyporus</taxon>
    </lineage>
</organism>
<feature type="region of interest" description="Disordered" evidence="1">
    <location>
        <begin position="275"/>
        <end position="314"/>
    </location>
</feature>
<name>A0A5C3NQI1_9APHY</name>
<proteinExistence type="predicted"/>
<dbReference type="InParanoid" id="A0A5C3NQI1"/>
<sequence>MSYGRLVRNAKLYSKRNEMVKGGSFSFSGGSAFSIPAKTHEDLAEQCSKGFQGKSRIAGAQHGGQDEPGTPGHHPGIKTQDADFTPKSFPRHNNSEDILRKIAFNHLITGANHLVRPNTTQVLPLGSLRVMPEHVKSVYRPRSRDIRSNRSSTQTSPVLLTTSPSTSLLAEQPGPTDPLLDGLPHLEGLHAFAPPTSPIGRLIGLAEAEPFAIHAGTTSRISSEAHSSVSMSEIYMRAPTSPIGLPLLVRDNPADEFSATPTSPIGSIELLSGSSSQSIATQPGNSIHMPGSDPDAPGKVPGTGSNLSLAGDPPIVNPGPTVGWYINGRTALGSKFTLVPMTESGEVSMTSSSSPPSVRVPKVPHLEASDADAVSSSYFRPRSTSPSDNLPAEEASDTGASLRPEGRIRTTSPHVHQPFEVITVEEPAPITSDGMLSSPPNVSQGRHPTEPHTTRPSVSSHRRNSVPGSYDDSIVRLAEDAAYRGGARLAYLRGEQEAWHQVTAGAERAGLKPLLAGIADWGVYNDLLCKLGEEWY</sequence>
<feature type="region of interest" description="Disordered" evidence="1">
    <location>
        <begin position="56"/>
        <end position="92"/>
    </location>
</feature>
<reference evidence="2 3" key="1">
    <citation type="journal article" date="2019" name="Nat. Ecol. Evol.">
        <title>Megaphylogeny resolves global patterns of mushroom evolution.</title>
        <authorList>
            <person name="Varga T."/>
            <person name="Krizsan K."/>
            <person name="Foldi C."/>
            <person name="Dima B."/>
            <person name="Sanchez-Garcia M."/>
            <person name="Sanchez-Ramirez S."/>
            <person name="Szollosi G.J."/>
            <person name="Szarkandi J.G."/>
            <person name="Papp V."/>
            <person name="Albert L."/>
            <person name="Andreopoulos W."/>
            <person name="Angelini C."/>
            <person name="Antonin V."/>
            <person name="Barry K.W."/>
            <person name="Bougher N.L."/>
            <person name="Buchanan P."/>
            <person name="Buyck B."/>
            <person name="Bense V."/>
            <person name="Catcheside P."/>
            <person name="Chovatia M."/>
            <person name="Cooper J."/>
            <person name="Damon W."/>
            <person name="Desjardin D."/>
            <person name="Finy P."/>
            <person name="Geml J."/>
            <person name="Haridas S."/>
            <person name="Hughes K."/>
            <person name="Justo A."/>
            <person name="Karasinski D."/>
            <person name="Kautmanova I."/>
            <person name="Kiss B."/>
            <person name="Kocsube S."/>
            <person name="Kotiranta H."/>
            <person name="LaButti K.M."/>
            <person name="Lechner B.E."/>
            <person name="Liimatainen K."/>
            <person name="Lipzen A."/>
            <person name="Lukacs Z."/>
            <person name="Mihaltcheva S."/>
            <person name="Morgado L.N."/>
            <person name="Niskanen T."/>
            <person name="Noordeloos M.E."/>
            <person name="Ohm R.A."/>
            <person name="Ortiz-Santana B."/>
            <person name="Ovrebo C."/>
            <person name="Racz N."/>
            <person name="Riley R."/>
            <person name="Savchenko A."/>
            <person name="Shiryaev A."/>
            <person name="Soop K."/>
            <person name="Spirin V."/>
            <person name="Szebenyi C."/>
            <person name="Tomsovsky M."/>
            <person name="Tulloss R.E."/>
            <person name="Uehling J."/>
            <person name="Grigoriev I.V."/>
            <person name="Vagvolgyi C."/>
            <person name="Papp T."/>
            <person name="Martin F.M."/>
            <person name="Miettinen O."/>
            <person name="Hibbett D.S."/>
            <person name="Nagy L.G."/>
        </authorList>
    </citation>
    <scope>NUCLEOTIDE SEQUENCE [LARGE SCALE GENOMIC DNA]</scope>
    <source>
        <strain evidence="2 3">HHB13444</strain>
    </source>
</reference>
<feature type="compositionally biased region" description="Polar residues" evidence="1">
    <location>
        <begin position="374"/>
        <end position="388"/>
    </location>
</feature>